<evidence type="ECO:0000256" key="1">
    <source>
        <dbReference type="SAM" id="MobiDB-lite"/>
    </source>
</evidence>
<dbReference type="EMBL" id="BNCP01000074">
    <property type="protein sequence ID" value="GIL92221.1"/>
    <property type="molecule type" value="Genomic_DNA"/>
</dbReference>
<feature type="compositionally biased region" description="Acidic residues" evidence="1">
    <location>
        <begin position="131"/>
        <end position="140"/>
    </location>
</feature>
<gene>
    <name evidence="2" type="ORF">Vretifemale_19783</name>
</gene>
<feature type="compositionally biased region" description="Low complexity" evidence="1">
    <location>
        <begin position="178"/>
        <end position="187"/>
    </location>
</feature>
<evidence type="ECO:0000313" key="2">
    <source>
        <dbReference type="EMBL" id="GIL92221.1"/>
    </source>
</evidence>
<protein>
    <submittedName>
        <fullName evidence="2">Uncharacterized protein</fullName>
    </submittedName>
</protein>
<reference evidence="2" key="1">
    <citation type="journal article" date="2021" name="Proc. Natl. Acad. Sci. U.S.A.">
        <title>Three genomes in the algal genus Volvox reveal the fate of a haploid sex-determining region after a transition to homothallism.</title>
        <authorList>
            <person name="Yamamoto K."/>
            <person name="Hamaji T."/>
            <person name="Kawai-Toyooka H."/>
            <person name="Matsuzaki R."/>
            <person name="Takahashi F."/>
            <person name="Nishimura Y."/>
            <person name="Kawachi M."/>
            <person name="Noguchi H."/>
            <person name="Minakuchi Y."/>
            <person name="Umen J.G."/>
            <person name="Toyoda A."/>
            <person name="Nozaki H."/>
        </authorList>
    </citation>
    <scope>NUCLEOTIDE SEQUENCE</scope>
    <source>
        <strain evidence="2">NIES-3786</strain>
    </source>
</reference>
<keyword evidence="3" id="KW-1185">Reference proteome</keyword>
<evidence type="ECO:0000313" key="3">
    <source>
        <dbReference type="Proteomes" id="UP000747110"/>
    </source>
</evidence>
<dbReference type="Proteomes" id="UP000747110">
    <property type="component" value="Unassembled WGS sequence"/>
</dbReference>
<feature type="region of interest" description="Disordered" evidence="1">
    <location>
        <begin position="131"/>
        <end position="187"/>
    </location>
</feature>
<name>A0A8J4D433_9CHLO</name>
<dbReference type="AlphaFoldDB" id="A0A8J4D433"/>
<accession>A0A8J4D433</accession>
<dbReference type="OrthoDB" id="10624770at2759"/>
<feature type="compositionally biased region" description="Acidic residues" evidence="1">
    <location>
        <begin position="149"/>
        <end position="162"/>
    </location>
</feature>
<sequence>MGNKLATNWKTRTKKALKGKPVTTSLLKWHGHEVKISDENALEAELRAAHESAAKLVAGVDLLADELRLEQRLAALDDEDVTIDSHDVAHQYKLVADDDDLDLDALDPEELAELEGELQDLERLVMGISAEEEEAEEEAEERSVAAQEVAEDEAAAMEEGEELVGGKMRQSPPDEPSATAAGAGVDAPDTATAVVAPDPSPGAAGEYIRQKAMQSAGGPIAAVELEHAECESGLRTASGEGISAAAVVEVQGEREKLDAGEEPAAVAHYS</sequence>
<organism evidence="2 3">
    <name type="scientific">Volvox reticuliferus</name>
    <dbReference type="NCBI Taxonomy" id="1737510"/>
    <lineage>
        <taxon>Eukaryota</taxon>
        <taxon>Viridiplantae</taxon>
        <taxon>Chlorophyta</taxon>
        <taxon>core chlorophytes</taxon>
        <taxon>Chlorophyceae</taxon>
        <taxon>CS clade</taxon>
        <taxon>Chlamydomonadales</taxon>
        <taxon>Volvocaceae</taxon>
        <taxon>Volvox</taxon>
    </lineage>
</organism>
<comment type="caution">
    <text evidence="2">The sequence shown here is derived from an EMBL/GenBank/DDBJ whole genome shotgun (WGS) entry which is preliminary data.</text>
</comment>
<proteinExistence type="predicted"/>